<name>A0ABQ5H0B8_9ASTR</name>
<reference evidence="2" key="1">
    <citation type="journal article" date="2022" name="Int. J. Mol. Sci.">
        <title>Draft Genome of Tanacetum Coccineum: Genomic Comparison of Closely Related Tanacetum-Family Plants.</title>
        <authorList>
            <person name="Yamashiro T."/>
            <person name="Shiraishi A."/>
            <person name="Nakayama K."/>
            <person name="Satake H."/>
        </authorList>
    </citation>
    <scope>NUCLEOTIDE SEQUENCE</scope>
</reference>
<sequence length="193" mass="22136">MKADGTIDKYKARLAIKGFRQQEGLYYFDTYSTRITPIKMILAIAALRNWEVHQMDVKMTFLNGDLEKVLYMNQPEGFMAPRLESKVCRLVKSLYGLRKAPKQGHQFLPYHSNENLDSYLKESRSTRADVLTLSGKLCLRKLEMDVVFDGAFGGVRDEEAVVGEAEEALVEFMVEWCEEDEDDDRSGEDGLFN</sequence>
<gene>
    <name evidence="2" type="ORF">Tco_1055248</name>
</gene>
<keyword evidence="3" id="KW-1185">Reference proteome</keyword>
<organism evidence="2 3">
    <name type="scientific">Tanacetum coccineum</name>
    <dbReference type="NCBI Taxonomy" id="301880"/>
    <lineage>
        <taxon>Eukaryota</taxon>
        <taxon>Viridiplantae</taxon>
        <taxon>Streptophyta</taxon>
        <taxon>Embryophyta</taxon>
        <taxon>Tracheophyta</taxon>
        <taxon>Spermatophyta</taxon>
        <taxon>Magnoliopsida</taxon>
        <taxon>eudicotyledons</taxon>
        <taxon>Gunneridae</taxon>
        <taxon>Pentapetalae</taxon>
        <taxon>asterids</taxon>
        <taxon>campanulids</taxon>
        <taxon>Asterales</taxon>
        <taxon>Asteraceae</taxon>
        <taxon>Asteroideae</taxon>
        <taxon>Anthemideae</taxon>
        <taxon>Anthemidinae</taxon>
        <taxon>Tanacetum</taxon>
    </lineage>
</organism>
<dbReference type="Pfam" id="PF07727">
    <property type="entry name" value="RVT_2"/>
    <property type="match status" value="1"/>
</dbReference>
<dbReference type="InterPro" id="IPR013103">
    <property type="entry name" value="RVT_2"/>
</dbReference>
<protein>
    <submittedName>
        <fullName evidence="2">Calcineurin B-like protein 4</fullName>
    </submittedName>
</protein>
<reference evidence="2" key="2">
    <citation type="submission" date="2022-01" db="EMBL/GenBank/DDBJ databases">
        <authorList>
            <person name="Yamashiro T."/>
            <person name="Shiraishi A."/>
            <person name="Satake H."/>
            <person name="Nakayama K."/>
        </authorList>
    </citation>
    <scope>NUCLEOTIDE SEQUENCE</scope>
</reference>
<dbReference type="Proteomes" id="UP001151760">
    <property type="component" value="Unassembled WGS sequence"/>
</dbReference>
<dbReference type="EMBL" id="BQNB010019034">
    <property type="protein sequence ID" value="GJT80906.1"/>
    <property type="molecule type" value="Genomic_DNA"/>
</dbReference>
<comment type="caution">
    <text evidence="2">The sequence shown here is derived from an EMBL/GenBank/DDBJ whole genome shotgun (WGS) entry which is preliminary data.</text>
</comment>
<evidence type="ECO:0000259" key="1">
    <source>
        <dbReference type="Pfam" id="PF07727"/>
    </source>
</evidence>
<evidence type="ECO:0000313" key="2">
    <source>
        <dbReference type="EMBL" id="GJT80906.1"/>
    </source>
</evidence>
<proteinExistence type="predicted"/>
<feature type="domain" description="Reverse transcriptase Ty1/copia-type" evidence="1">
    <location>
        <begin position="8"/>
        <end position="106"/>
    </location>
</feature>
<accession>A0ABQ5H0B8</accession>
<evidence type="ECO:0000313" key="3">
    <source>
        <dbReference type="Proteomes" id="UP001151760"/>
    </source>
</evidence>